<dbReference type="OrthoDB" id="6110551at2759"/>
<proteinExistence type="predicted"/>
<comment type="caution">
    <text evidence="10">The sequence shown here is derived from an EMBL/GenBank/DDBJ whole genome shotgun (WGS) entry which is preliminary data.</text>
</comment>
<organism evidence="10 11">
    <name type="scientific">Elysia chlorotica</name>
    <name type="common">Eastern emerald elysia</name>
    <name type="synonym">Sea slug</name>
    <dbReference type="NCBI Taxonomy" id="188477"/>
    <lineage>
        <taxon>Eukaryota</taxon>
        <taxon>Metazoa</taxon>
        <taxon>Spiralia</taxon>
        <taxon>Lophotrochozoa</taxon>
        <taxon>Mollusca</taxon>
        <taxon>Gastropoda</taxon>
        <taxon>Heterobranchia</taxon>
        <taxon>Euthyneura</taxon>
        <taxon>Panpulmonata</taxon>
        <taxon>Sacoglossa</taxon>
        <taxon>Placobranchoidea</taxon>
        <taxon>Plakobranchidae</taxon>
        <taxon>Elysia</taxon>
    </lineage>
</organism>
<evidence type="ECO:0000256" key="3">
    <source>
        <dbReference type="ARBA" id="ARBA00022737"/>
    </source>
</evidence>
<dbReference type="InterPro" id="IPR013087">
    <property type="entry name" value="Znf_C2H2_type"/>
</dbReference>
<evidence type="ECO:0000256" key="4">
    <source>
        <dbReference type="ARBA" id="ARBA00022771"/>
    </source>
</evidence>
<evidence type="ECO:0000256" key="1">
    <source>
        <dbReference type="ARBA" id="ARBA00004123"/>
    </source>
</evidence>
<dbReference type="InterPro" id="IPR050888">
    <property type="entry name" value="ZnF_C2H2-type_TF"/>
</dbReference>
<evidence type="ECO:0000256" key="8">
    <source>
        <dbReference type="SAM" id="MobiDB-lite"/>
    </source>
</evidence>
<feature type="domain" description="C2H2-type" evidence="9">
    <location>
        <begin position="333"/>
        <end position="360"/>
    </location>
</feature>
<feature type="compositionally biased region" description="Low complexity" evidence="8">
    <location>
        <begin position="470"/>
        <end position="485"/>
    </location>
</feature>
<evidence type="ECO:0000256" key="5">
    <source>
        <dbReference type="ARBA" id="ARBA00022833"/>
    </source>
</evidence>
<dbReference type="Gene3D" id="3.30.160.60">
    <property type="entry name" value="Classic Zinc Finger"/>
    <property type="match status" value="4"/>
</dbReference>
<feature type="region of interest" description="Disordered" evidence="8">
    <location>
        <begin position="466"/>
        <end position="514"/>
    </location>
</feature>
<feature type="domain" description="C2H2-type" evidence="9">
    <location>
        <begin position="215"/>
        <end position="243"/>
    </location>
</feature>
<evidence type="ECO:0000259" key="9">
    <source>
        <dbReference type="PROSITE" id="PS50157"/>
    </source>
</evidence>
<keyword evidence="11" id="KW-1185">Reference proteome</keyword>
<dbReference type="GO" id="GO:0005634">
    <property type="term" value="C:nucleus"/>
    <property type="evidence" value="ECO:0007669"/>
    <property type="project" value="UniProtKB-SubCell"/>
</dbReference>
<keyword evidence="4 7" id="KW-0863">Zinc-finger</keyword>
<evidence type="ECO:0000313" key="10">
    <source>
        <dbReference type="EMBL" id="RUS85886.1"/>
    </source>
</evidence>
<dbReference type="Proteomes" id="UP000271974">
    <property type="component" value="Unassembled WGS sequence"/>
</dbReference>
<dbReference type="GO" id="GO:0008270">
    <property type="term" value="F:zinc ion binding"/>
    <property type="evidence" value="ECO:0007669"/>
    <property type="project" value="UniProtKB-KW"/>
</dbReference>
<dbReference type="AlphaFoldDB" id="A0A3S1HTK1"/>
<feature type="region of interest" description="Disordered" evidence="8">
    <location>
        <begin position="61"/>
        <end position="81"/>
    </location>
</feature>
<reference evidence="10 11" key="1">
    <citation type="submission" date="2019-01" db="EMBL/GenBank/DDBJ databases">
        <title>A draft genome assembly of the solar-powered sea slug Elysia chlorotica.</title>
        <authorList>
            <person name="Cai H."/>
            <person name="Li Q."/>
            <person name="Fang X."/>
            <person name="Li J."/>
            <person name="Curtis N.E."/>
            <person name="Altenburger A."/>
            <person name="Shibata T."/>
            <person name="Feng M."/>
            <person name="Maeda T."/>
            <person name="Schwartz J.A."/>
            <person name="Shigenobu S."/>
            <person name="Lundholm N."/>
            <person name="Nishiyama T."/>
            <person name="Yang H."/>
            <person name="Hasebe M."/>
            <person name="Li S."/>
            <person name="Pierce S.K."/>
            <person name="Wang J."/>
        </authorList>
    </citation>
    <scope>NUCLEOTIDE SEQUENCE [LARGE SCALE GENOMIC DNA]</scope>
    <source>
        <strain evidence="10">EC2010</strain>
        <tissue evidence="10">Whole organism of an adult</tissue>
    </source>
</reference>
<dbReference type="SMART" id="SM00355">
    <property type="entry name" value="ZnF_C2H2"/>
    <property type="match status" value="5"/>
</dbReference>
<dbReference type="PROSITE" id="PS50157">
    <property type="entry name" value="ZINC_FINGER_C2H2_2"/>
    <property type="match status" value="3"/>
</dbReference>
<dbReference type="Pfam" id="PF00096">
    <property type="entry name" value="zf-C2H2"/>
    <property type="match status" value="1"/>
</dbReference>
<evidence type="ECO:0000256" key="7">
    <source>
        <dbReference type="PROSITE-ProRule" id="PRU00042"/>
    </source>
</evidence>
<dbReference type="SUPFAM" id="SSF57667">
    <property type="entry name" value="beta-beta-alpha zinc fingers"/>
    <property type="match status" value="3"/>
</dbReference>
<accession>A0A3S1HTK1</accession>
<dbReference type="PANTHER" id="PTHR24406">
    <property type="entry name" value="TRANSCRIPTIONAL REPRESSOR CTCFL-RELATED"/>
    <property type="match status" value="1"/>
</dbReference>
<evidence type="ECO:0000256" key="6">
    <source>
        <dbReference type="ARBA" id="ARBA00023242"/>
    </source>
</evidence>
<protein>
    <recommendedName>
        <fullName evidence="9">C2H2-type domain-containing protein</fullName>
    </recommendedName>
</protein>
<dbReference type="STRING" id="188477.A0A3S1HTK1"/>
<keyword evidence="5" id="KW-0862">Zinc</keyword>
<dbReference type="PROSITE" id="PS00028">
    <property type="entry name" value="ZINC_FINGER_C2H2_1"/>
    <property type="match status" value="1"/>
</dbReference>
<feature type="compositionally biased region" description="Low complexity" evidence="8">
    <location>
        <begin position="492"/>
        <end position="506"/>
    </location>
</feature>
<dbReference type="EMBL" id="RQTK01000157">
    <property type="protein sequence ID" value="RUS85886.1"/>
    <property type="molecule type" value="Genomic_DNA"/>
</dbReference>
<keyword evidence="3" id="KW-0677">Repeat</keyword>
<gene>
    <name evidence="10" type="ORF">EGW08_006370</name>
</gene>
<name>A0A3S1HTK1_ELYCH</name>
<evidence type="ECO:0000256" key="2">
    <source>
        <dbReference type="ARBA" id="ARBA00022723"/>
    </source>
</evidence>
<keyword evidence="6" id="KW-0539">Nucleus</keyword>
<feature type="region of interest" description="Disordered" evidence="8">
    <location>
        <begin position="404"/>
        <end position="423"/>
    </location>
</feature>
<dbReference type="InterPro" id="IPR036236">
    <property type="entry name" value="Znf_C2H2_sf"/>
</dbReference>
<comment type="subcellular location">
    <subcellularLocation>
        <location evidence="1">Nucleus</location>
    </subcellularLocation>
</comment>
<feature type="compositionally biased region" description="Basic residues" evidence="8">
    <location>
        <begin position="185"/>
        <end position="196"/>
    </location>
</feature>
<feature type="region of interest" description="Disordered" evidence="8">
    <location>
        <begin position="138"/>
        <end position="200"/>
    </location>
</feature>
<evidence type="ECO:0000313" key="11">
    <source>
        <dbReference type="Proteomes" id="UP000271974"/>
    </source>
</evidence>
<keyword evidence="2" id="KW-0479">Metal-binding</keyword>
<sequence>MSESECGAICVRKDVMDKFNQIMDETKLDANELMEHLFALHNCNSLNPIQFSQQQMLQQIQQQQGRQNSSEVKTESDQNFIPVGMSFNNSSMAEGGRKNSGNDGDDVTCLGVTQIGADCSVEDKVHLLQRLRQQAGQANSFNSSSSGASNQQGGGFQGFNAFSGNMGPPSMVPLPNAGNFQPNQPKKKKKKSKKKQLMQSAPQAIPISEDLLRSSMCSLCQAVFARFTDLLAHHKAVHNSDTNHPLRCRACGRTQTSEAGLIYHQVYVCKMVERPNPCHICGLKFQTEEMVLVHKCSGCPRKKYACEFCDHYRTESSSDLEKHMRIHTNDKCYVCRVCGFSTAWKKNLKEHMVKHLGLKPFSCDLCGYSTSDRHNLRAHRVKHYQKGEGCQKCGPVDCTCKPPGSGAPSRKRKSSSASGSSSPGAAVVVAAKDLECPYSQCVYRTKIEYMMANHMLRHQGLDQNLGGTSGNVSSSNGNASSAAVSGSGGGNFNNSVATSQQQQQQQGIKTSQTASGGTVAVVSTGNHSVVYATTSSANVIPSTTSTNNIIQNNNIQNNNNNASLQPTLIATSQQLPLEWKSLGAGQAGGQAVAVAGISGVLSPPGHFTPLVHHHQQGAVLQQAMSTWASPLSPSPGVPGLLSQRVGIPMAAGQNMVARPMPVFPNMPN</sequence>
<feature type="domain" description="C2H2-type" evidence="9">
    <location>
        <begin position="361"/>
        <end position="388"/>
    </location>
</feature>
<feature type="compositionally biased region" description="Low complexity" evidence="8">
    <location>
        <begin position="138"/>
        <end position="151"/>
    </location>
</feature>